<evidence type="ECO:0000313" key="2">
    <source>
        <dbReference type="Proteomes" id="UP000580250"/>
    </source>
</evidence>
<organism evidence="1 2">
    <name type="scientific">Meloidogyne enterolobii</name>
    <name type="common">Root-knot nematode worm</name>
    <name type="synonym">Meloidogyne mayaguensis</name>
    <dbReference type="NCBI Taxonomy" id="390850"/>
    <lineage>
        <taxon>Eukaryota</taxon>
        <taxon>Metazoa</taxon>
        <taxon>Ecdysozoa</taxon>
        <taxon>Nematoda</taxon>
        <taxon>Chromadorea</taxon>
        <taxon>Rhabditida</taxon>
        <taxon>Tylenchina</taxon>
        <taxon>Tylenchomorpha</taxon>
        <taxon>Tylenchoidea</taxon>
        <taxon>Meloidogynidae</taxon>
        <taxon>Meloidogyninae</taxon>
        <taxon>Meloidogyne</taxon>
    </lineage>
</organism>
<sequence>MFSSSSSINQFSPHFQYSSGYYPKTQHFIPTHLTYFGDSSNSGTVQNFQENFPLNQGYNSFYQASSSSFNNIIEGTTNGNYEIMKELCKYIHNIDVNQRGKTNNSQRFNEQEKEDINSIKVACKTDNTSIELPTNFGDYWYFLKTKIYKNFKYFSNSKKKSSTSYLCSNETVKCKGRLNYKIGLKIEETQKHLCIETGNVLKFFNFFLFLR</sequence>
<proteinExistence type="predicted"/>
<comment type="caution">
    <text evidence="1">The sequence shown here is derived from an EMBL/GenBank/DDBJ whole genome shotgun (WGS) entry which is preliminary data.</text>
</comment>
<evidence type="ECO:0000313" key="1">
    <source>
        <dbReference type="EMBL" id="CAD2183348.1"/>
    </source>
</evidence>
<gene>
    <name evidence="1" type="ORF">MENT_LOCUS35636</name>
</gene>
<accession>A0A6V7W9C4</accession>
<dbReference type="Proteomes" id="UP000580250">
    <property type="component" value="Unassembled WGS sequence"/>
</dbReference>
<dbReference type="AlphaFoldDB" id="A0A6V7W9C4"/>
<name>A0A6V7W9C4_MELEN</name>
<dbReference type="EMBL" id="CAJEWN010000465">
    <property type="protein sequence ID" value="CAD2183348.1"/>
    <property type="molecule type" value="Genomic_DNA"/>
</dbReference>
<protein>
    <submittedName>
        <fullName evidence="1">Uncharacterized protein</fullName>
    </submittedName>
</protein>
<reference evidence="1 2" key="1">
    <citation type="submission" date="2020-08" db="EMBL/GenBank/DDBJ databases">
        <authorList>
            <person name="Koutsovoulos G."/>
            <person name="Danchin GJ E."/>
        </authorList>
    </citation>
    <scope>NUCLEOTIDE SEQUENCE [LARGE SCALE GENOMIC DNA]</scope>
</reference>